<dbReference type="FunFam" id="3.40.250.10:FF:000014">
    <property type="entry name" value="Adenylyltransferase and sulfurtransferase MOCS3"/>
    <property type="match status" value="1"/>
</dbReference>
<evidence type="ECO:0000313" key="14">
    <source>
        <dbReference type="EnsemblMetazoa" id="GBRI043125-PA"/>
    </source>
</evidence>
<evidence type="ECO:0000256" key="4">
    <source>
        <dbReference type="ARBA" id="ARBA00022694"/>
    </source>
</evidence>
<dbReference type="STRING" id="37001.A0A1A9X3N2"/>
<dbReference type="Gene3D" id="3.40.250.10">
    <property type="entry name" value="Rhodanese-like domain"/>
    <property type="match status" value="1"/>
</dbReference>
<organism evidence="14 15">
    <name type="scientific">Glossina brevipalpis</name>
    <dbReference type="NCBI Taxonomy" id="37001"/>
    <lineage>
        <taxon>Eukaryota</taxon>
        <taxon>Metazoa</taxon>
        <taxon>Ecdysozoa</taxon>
        <taxon>Arthropoda</taxon>
        <taxon>Hexapoda</taxon>
        <taxon>Insecta</taxon>
        <taxon>Pterygota</taxon>
        <taxon>Neoptera</taxon>
        <taxon>Endopterygota</taxon>
        <taxon>Diptera</taxon>
        <taxon>Brachycera</taxon>
        <taxon>Muscomorpha</taxon>
        <taxon>Hippoboscoidea</taxon>
        <taxon>Glossinidae</taxon>
        <taxon>Glossina</taxon>
    </lineage>
</organism>
<evidence type="ECO:0000256" key="12">
    <source>
        <dbReference type="SAM" id="Coils"/>
    </source>
</evidence>
<feature type="coiled-coil region" evidence="12">
    <location>
        <begin position="6"/>
        <end position="33"/>
    </location>
</feature>
<evidence type="ECO:0000259" key="13">
    <source>
        <dbReference type="PROSITE" id="PS50206"/>
    </source>
</evidence>
<dbReference type="InterPro" id="IPR028885">
    <property type="entry name" value="MOCS3/Uba4"/>
</dbReference>
<dbReference type="GO" id="GO:0070566">
    <property type="term" value="F:adenylyltransferase activity"/>
    <property type="evidence" value="ECO:0007669"/>
    <property type="project" value="InterPro"/>
</dbReference>
<keyword evidence="2 11" id="KW-0963">Cytoplasm</keyword>
<evidence type="ECO:0000256" key="6">
    <source>
        <dbReference type="ARBA" id="ARBA00022741"/>
    </source>
</evidence>
<keyword evidence="4 11" id="KW-0819">tRNA processing</keyword>
<dbReference type="EC" id="2.7.7.-" evidence="11"/>
<evidence type="ECO:0000256" key="5">
    <source>
        <dbReference type="ARBA" id="ARBA00022723"/>
    </source>
</evidence>
<reference evidence="15" key="1">
    <citation type="submission" date="2014-03" db="EMBL/GenBank/DDBJ databases">
        <authorList>
            <person name="Aksoy S."/>
            <person name="Warren W."/>
            <person name="Wilson R.K."/>
        </authorList>
    </citation>
    <scope>NUCLEOTIDE SEQUENCE [LARGE SCALE GENOMIC DNA]</scope>
    <source>
        <strain evidence="15">IAEA</strain>
    </source>
</reference>
<feature type="binding site" evidence="11">
    <location>
        <position position="286"/>
    </location>
    <ligand>
        <name>Zn(2+)</name>
        <dbReference type="ChEBI" id="CHEBI:29105"/>
    </ligand>
</feature>
<dbReference type="InterPro" id="IPR045886">
    <property type="entry name" value="ThiF/MoeB/HesA"/>
</dbReference>
<dbReference type="AlphaFoldDB" id="A0A1A9X3N2"/>
<feature type="domain" description="Rhodanese" evidence="13">
    <location>
        <begin position="334"/>
        <end position="430"/>
    </location>
</feature>
<accession>A0A1A9X3N2</accession>
<evidence type="ECO:0000256" key="2">
    <source>
        <dbReference type="ARBA" id="ARBA00022490"/>
    </source>
</evidence>
<feature type="binding site" evidence="11">
    <location>
        <begin position="166"/>
        <end position="167"/>
    </location>
    <ligand>
        <name>ATP</name>
        <dbReference type="ChEBI" id="CHEBI:30616"/>
    </ligand>
</feature>
<keyword evidence="3 11" id="KW-0808">Transferase</keyword>
<keyword evidence="8 11" id="KW-0067">ATP-binding</keyword>
<dbReference type="GO" id="GO:0032447">
    <property type="term" value="P:protein urmylation"/>
    <property type="evidence" value="ECO:0007669"/>
    <property type="project" value="TreeGrafter"/>
</dbReference>
<dbReference type="GO" id="GO:0004792">
    <property type="term" value="F:thiosulfate-cyanide sulfurtransferase activity"/>
    <property type="evidence" value="ECO:0007669"/>
    <property type="project" value="TreeGrafter"/>
</dbReference>
<keyword evidence="9 11" id="KW-0501">Molybdenum cofactor biosynthesis</keyword>
<dbReference type="NCBIfam" id="NF004281">
    <property type="entry name" value="PRK05690.1"/>
    <property type="match status" value="1"/>
</dbReference>
<reference evidence="14" key="2">
    <citation type="submission" date="2020-05" db="UniProtKB">
        <authorList>
            <consortium name="EnsemblMetazoa"/>
        </authorList>
    </citation>
    <scope>IDENTIFICATION</scope>
    <source>
        <strain evidence="14">IAEA</strain>
    </source>
</reference>
<dbReference type="VEuPathDB" id="VectorBase:GBRI043125"/>
<feature type="active site" description="Cysteine persulfide intermediate; for sulfurtransferase activity" evidence="11">
    <location>
        <position position="389"/>
    </location>
</feature>
<evidence type="ECO:0000256" key="8">
    <source>
        <dbReference type="ARBA" id="ARBA00022840"/>
    </source>
</evidence>
<dbReference type="GO" id="GO:0005829">
    <property type="term" value="C:cytosol"/>
    <property type="evidence" value="ECO:0007669"/>
    <property type="project" value="UniProtKB-SubCell"/>
</dbReference>
<evidence type="ECO:0000256" key="3">
    <source>
        <dbReference type="ARBA" id="ARBA00022679"/>
    </source>
</evidence>
<dbReference type="PANTHER" id="PTHR10953:SF102">
    <property type="entry name" value="ADENYLYLTRANSFERASE AND SULFURTRANSFERASE MOCS3"/>
    <property type="match status" value="1"/>
</dbReference>
<feature type="binding site" evidence="11">
    <location>
        <position position="77"/>
    </location>
    <ligand>
        <name>ATP</name>
        <dbReference type="ChEBI" id="CHEBI:30616"/>
    </ligand>
</feature>
<dbReference type="SUPFAM" id="SSF69572">
    <property type="entry name" value="Activating enzymes of the ubiquitin-like proteins"/>
    <property type="match status" value="1"/>
</dbReference>
<keyword evidence="5 11" id="KW-0479">Metal-binding</keyword>
<dbReference type="GO" id="GO:0002143">
    <property type="term" value="P:tRNA wobble position uridine thiolation"/>
    <property type="evidence" value="ECO:0007669"/>
    <property type="project" value="InterPro"/>
</dbReference>
<comment type="cofactor">
    <cofactor evidence="11">
        <name>Zn(2+)</name>
        <dbReference type="ChEBI" id="CHEBI:29105"/>
    </cofactor>
    <text evidence="11">Binds 1 zinc ion per subunit.</text>
</comment>
<dbReference type="InterPro" id="IPR001763">
    <property type="entry name" value="Rhodanese-like_dom"/>
</dbReference>
<evidence type="ECO:0000256" key="1">
    <source>
        <dbReference type="ARBA" id="ARBA00004514"/>
    </source>
</evidence>
<dbReference type="UniPathway" id="UPA00988"/>
<dbReference type="EnsemblMetazoa" id="GBRI043125-RA">
    <property type="protein sequence ID" value="GBRI043125-PA"/>
    <property type="gene ID" value="GBRI043125"/>
</dbReference>
<feature type="binding site" evidence="11">
    <location>
        <position position="122"/>
    </location>
    <ligand>
        <name>ATP</name>
        <dbReference type="ChEBI" id="CHEBI:30616"/>
    </ligand>
</feature>
<dbReference type="Gene3D" id="3.40.50.720">
    <property type="entry name" value="NAD(P)-binding Rossmann-like Domain"/>
    <property type="match status" value="1"/>
</dbReference>
<feature type="binding site" evidence="11">
    <location>
        <position position="289"/>
    </location>
    <ligand>
        <name>Zn(2+)</name>
        <dbReference type="ChEBI" id="CHEBI:29105"/>
    </ligand>
</feature>
<dbReference type="Pfam" id="PF00899">
    <property type="entry name" value="ThiF"/>
    <property type="match status" value="1"/>
</dbReference>
<dbReference type="Proteomes" id="UP000091820">
    <property type="component" value="Unassembled WGS sequence"/>
</dbReference>
<dbReference type="GO" id="GO:0042292">
    <property type="term" value="F:URM1 activating enzyme activity"/>
    <property type="evidence" value="ECO:0007669"/>
    <property type="project" value="TreeGrafter"/>
</dbReference>
<feature type="binding site" evidence="11">
    <location>
        <begin position="105"/>
        <end position="109"/>
    </location>
    <ligand>
        <name>ATP</name>
        <dbReference type="ChEBI" id="CHEBI:30616"/>
    </ligand>
</feature>
<keyword evidence="7 11" id="KW-0862">Zinc</keyword>
<feature type="binding site" evidence="11">
    <location>
        <position position="98"/>
    </location>
    <ligand>
        <name>ATP</name>
        <dbReference type="ChEBI" id="CHEBI:30616"/>
    </ligand>
</feature>
<dbReference type="FunFam" id="3.40.50.720:FF:000033">
    <property type="entry name" value="Adenylyltransferase and sulfurtransferase MOCS3"/>
    <property type="match status" value="1"/>
</dbReference>
<dbReference type="EC" id="2.8.1.-" evidence="11"/>
<feature type="binding site" evidence="11">
    <location>
        <position position="211"/>
    </location>
    <ligand>
        <name>Zn(2+)</name>
        <dbReference type="ChEBI" id="CHEBI:29105"/>
    </ligand>
</feature>
<dbReference type="GO" id="GO:0006777">
    <property type="term" value="P:Mo-molybdopterin cofactor biosynthetic process"/>
    <property type="evidence" value="ECO:0007669"/>
    <property type="project" value="UniProtKB-UniRule"/>
</dbReference>
<dbReference type="HAMAP" id="MF_03049">
    <property type="entry name" value="MOCS3_Uba4"/>
    <property type="match status" value="1"/>
</dbReference>
<keyword evidence="12" id="KW-0175">Coiled coil</keyword>
<feature type="binding site" evidence="11">
    <location>
        <position position="208"/>
    </location>
    <ligand>
        <name>Zn(2+)</name>
        <dbReference type="ChEBI" id="CHEBI:29105"/>
    </ligand>
</feature>
<keyword evidence="10 11" id="KW-0511">Multifunctional enzyme</keyword>
<dbReference type="Pfam" id="PF00581">
    <property type="entry name" value="Rhodanese"/>
    <property type="match status" value="1"/>
</dbReference>
<feature type="active site" description="Glycyl thioester intermediate; for adenylyltransferase activity" evidence="11">
    <location>
        <position position="225"/>
    </location>
</feature>
<comment type="function">
    <text evidence="11">Plays a central role in 2-thiolation of mcm(5)S(2)U at tRNA wobble positions of cytosolic tRNA(Lys), tRNA(Glu) and tRNA(Gln). Acts by mediating the C-terminal thiocarboxylation of the sulfur carrier URM1. Its N-terminus first activates URM1 as acyl-adenylate (-COAMP), then the persulfide sulfur on the catalytic cysteine is transferred to URM1 to form thiocarboxylation (-COSH) of its C-terminus. The reaction probably involves hydrogen sulfide that is generated from the persulfide intermediate and that acts as nucleophile towards URM1. Subsequently, a transient disulfide bond is formed. Does not use thiosulfate as sulfur donor; NFS1 probably acting as a sulfur donor for thiocarboxylation reactions.</text>
</comment>
<dbReference type="InterPro" id="IPR036873">
    <property type="entry name" value="Rhodanese-like_dom_sf"/>
</dbReference>
<name>A0A1A9X3N2_9MUSC</name>
<dbReference type="CDD" id="cd00757">
    <property type="entry name" value="ThiF_MoeB_HesA_family"/>
    <property type="match status" value="1"/>
</dbReference>
<protein>
    <recommendedName>
        <fullName evidence="11">Adenylyltransferase and sulfurtransferase MOCS3 homolog</fullName>
    </recommendedName>
    <alternativeName>
        <fullName evidence="11">UBA4 homolog</fullName>
    </alternativeName>
    <alternativeName>
        <fullName evidence="11">Ubiquitin-like protein activator 4 homolog</fullName>
    </alternativeName>
    <domain>
        <recommendedName>
            <fullName evidence="11">Adenylyltransferase</fullName>
            <ecNumber evidence="11">2.7.7.-</ecNumber>
        </recommendedName>
    </domain>
    <domain>
        <recommendedName>
            <fullName evidence="11">Sulfurtransferase</fullName>
            <ecNumber evidence="11">2.8.1.-</ecNumber>
        </recommendedName>
    </domain>
</protein>
<sequence length="432" mass="47684">MSAEEISRLRLEIAELNAACNDKEKRLRELENTTSVIDKLSNDDIARYSRQLILPNFGVRGQLKLKQSSFLIVGMGGLGCPASLYLASAGCGRLGLLDYDEVECSNFHRQILHTESRVGKSKVSSAYEALKAINSHCQIDMLGVLLNSGNASEIIQSYDIVLDCSDNVPTRYLLNDTCVALGKPLISGSALQLDGQLTVYNYGEAGVCYRCLFPMPPPPKAVTNCGDGGVLGAVTGVIGSLQALEAIKVALNGTGGMEVLSKRLLIFDGASCSFRCVSLRGRRKDCSACSNVPLIPNNLDYEKFCGMQASDKDYALKLLMPMQRVSVEEYKDLIGKPHLLWDVRQPAEFEICKLPNSENVPLKTILDDSFVERFKEQLQDKTLPIFVLCRRGNDSQIAAQHMINKFPKHNIRDISGGLHAWHYKIDPNFPIY</sequence>
<dbReference type="SMART" id="SM00450">
    <property type="entry name" value="RHOD"/>
    <property type="match status" value="1"/>
</dbReference>
<dbReference type="GO" id="GO:0005524">
    <property type="term" value="F:ATP binding"/>
    <property type="evidence" value="ECO:0007669"/>
    <property type="project" value="UniProtKB-KW"/>
</dbReference>
<dbReference type="InterPro" id="IPR000594">
    <property type="entry name" value="ThiF_NAD_FAD-bd"/>
</dbReference>
<evidence type="ECO:0000313" key="15">
    <source>
        <dbReference type="Proteomes" id="UP000091820"/>
    </source>
</evidence>
<evidence type="ECO:0000256" key="10">
    <source>
        <dbReference type="ARBA" id="ARBA00023268"/>
    </source>
</evidence>
<comment type="pathway">
    <text evidence="11">tRNA modification; 5-methoxycarbonylmethyl-2-thiouridine-tRNA biosynthesis.</text>
</comment>
<dbReference type="PANTHER" id="PTHR10953">
    <property type="entry name" value="UBIQUITIN-ACTIVATING ENZYME E1"/>
    <property type="match status" value="1"/>
</dbReference>
<proteinExistence type="inferred from homology"/>
<evidence type="ECO:0000256" key="7">
    <source>
        <dbReference type="ARBA" id="ARBA00022833"/>
    </source>
</evidence>
<keyword evidence="6 11" id="KW-0547">Nucleotide-binding</keyword>
<keyword evidence="15" id="KW-1185">Reference proteome</keyword>
<dbReference type="GO" id="GO:0046872">
    <property type="term" value="F:metal ion binding"/>
    <property type="evidence" value="ECO:0007669"/>
    <property type="project" value="UniProtKB-KW"/>
</dbReference>
<dbReference type="InterPro" id="IPR035985">
    <property type="entry name" value="Ubiquitin-activating_enz"/>
</dbReference>
<evidence type="ECO:0000256" key="11">
    <source>
        <dbReference type="HAMAP-Rule" id="MF_03049"/>
    </source>
</evidence>
<evidence type="ECO:0000256" key="9">
    <source>
        <dbReference type="ARBA" id="ARBA00023150"/>
    </source>
</evidence>
<comment type="subcellular location">
    <subcellularLocation>
        <location evidence="1">Cytoplasm</location>
        <location evidence="1">Cytosol</location>
    </subcellularLocation>
</comment>
<dbReference type="PROSITE" id="PS50206">
    <property type="entry name" value="RHODANESE_3"/>
    <property type="match status" value="1"/>
</dbReference>
<comment type="similarity">
    <text evidence="11">In the N-terminal section; belongs to the HesA/MoeB/ThiF family. UBA4 subfamily.</text>
</comment>